<evidence type="ECO:0000256" key="1">
    <source>
        <dbReference type="SAM" id="MobiDB-lite"/>
    </source>
</evidence>
<dbReference type="EMBL" id="JADBGQ010000009">
    <property type="protein sequence ID" value="KAG5380937.1"/>
    <property type="molecule type" value="Genomic_DNA"/>
</dbReference>
<feature type="region of interest" description="Disordered" evidence="1">
    <location>
        <begin position="1"/>
        <end position="38"/>
    </location>
</feature>
<dbReference type="PANTHER" id="PTHR31286:SF159">
    <property type="entry name" value="DUF4283 DOMAIN-CONTAINING PROTEIN"/>
    <property type="match status" value="1"/>
</dbReference>
<comment type="caution">
    <text evidence="3">The sequence shown here is derived from an EMBL/GenBank/DDBJ whole genome shotgun (WGS) entry which is preliminary data.</text>
</comment>
<dbReference type="Pfam" id="PF14111">
    <property type="entry name" value="DUF4283"/>
    <property type="match status" value="1"/>
</dbReference>
<organism evidence="3 4">
    <name type="scientific">Brassica rapa subsp. trilocularis</name>
    <dbReference type="NCBI Taxonomy" id="1813537"/>
    <lineage>
        <taxon>Eukaryota</taxon>
        <taxon>Viridiplantae</taxon>
        <taxon>Streptophyta</taxon>
        <taxon>Embryophyta</taxon>
        <taxon>Tracheophyta</taxon>
        <taxon>Spermatophyta</taxon>
        <taxon>Magnoliopsida</taxon>
        <taxon>eudicotyledons</taxon>
        <taxon>Gunneridae</taxon>
        <taxon>Pentapetalae</taxon>
        <taxon>rosids</taxon>
        <taxon>malvids</taxon>
        <taxon>Brassicales</taxon>
        <taxon>Brassicaceae</taxon>
        <taxon>Brassiceae</taxon>
        <taxon>Brassica</taxon>
    </lineage>
</organism>
<name>A0ABQ7L3V3_BRACM</name>
<dbReference type="InterPro" id="IPR040256">
    <property type="entry name" value="At4g02000-like"/>
</dbReference>
<feature type="compositionally biased region" description="Polar residues" evidence="1">
    <location>
        <begin position="62"/>
        <end position="79"/>
    </location>
</feature>
<feature type="region of interest" description="Disordered" evidence="1">
    <location>
        <begin position="62"/>
        <end position="82"/>
    </location>
</feature>
<feature type="compositionally biased region" description="Pro residues" evidence="1">
    <location>
        <begin position="360"/>
        <end position="370"/>
    </location>
</feature>
<feature type="compositionally biased region" description="Pro residues" evidence="1">
    <location>
        <begin position="1"/>
        <end position="14"/>
    </location>
</feature>
<feature type="compositionally biased region" description="Low complexity" evidence="1">
    <location>
        <begin position="27"/>
        <end position="38"/>
    </location>
</feature>
<protein>
    <recommendedName>
        <fullName evidence="2">DUF4283 domain-containing protein</fullName>
    </recommendedName>
</protein>
<feature type="region of interest" description="Disordered" evidence="1">
    <location>
        <begin position="321"/>
        <end position="371"/>
    </location>
</feature>
<dbReference type="InterPro" id="IPR025558">
    <property type="entry name" value="DUF4283"/>
</dbReference>
<feature type="compositionally biased region" description="Basic and acidic residues" evidence="1">
    <location>
        <begin position="337"/>
        <end position="359"/>
    </location>
</feature>
<gene>
    <name evidence="3" type="primary">A07g508870.1_BraROA</name>
    <name evidence="3" type="ORF">IGI04_028779</name>
</gene>
<feature type="region of interest" description="Disordered" evidence="1">
    <location>
        <begin position="464"/>
        <end position="508"/>
    </location>
</feature>
<evidence type="ECO:0000313" key="3">
    <source>
        <dbReference type="EMBL" id="KAG5380937.1"/>
    </source>
</evidence>
<dbReference type="Proteomes" id="UP000823674">
    <property type="component" value="Chromosome A07"/>
</dbReference>
<keyword evidence="4" id="KW-1185">Reference proteome</keyword>
<feature type="domain" description="DUF4283" evidence="2">
    <location>
        <begin position="138"/>
        <end position="220"/>
    </location>
</feature>
<evidence type="ECO:0000259" key="2">
    <source>
        <dbReference type="Pfam" id="PF14111"/>
    </source>
</evidence>
<reference evidence="3 4" key="1">
    <citation type="submission" date="2021-03" db="EMBL/GenBank/DDBJ databases">
        <authorList>
            <person name="King G.J."/>
            <person name="Bancroft I."/>
            <person name="Baten A."/>
            <person name="Bloomfield J."/>
            <person name="Borpatragohain P."/>
            <person name="He Z."/>
            <person name="Irish N."/>
            <person name="Irwin J."/>
            <person name="Liu K."/>
            <person name="Mauleon R.P."/>
            <person name="Moore J."/>
            <person name="Morris R."/>
            <person name="Ostergaard L."/>
            <person name="Wang B."/>
            <person name="Wells R."/>
        </authorList>
    </citation>
    <scope>NUCLEOTIDE SEQUENCE [LARGE SCALE GENOMIC DNA]</scope>
    <source>
        <strain evidence="3">R-o-18</strain>
        <tissue evidence="3">Leaf</tissue>
    </source>
</reference>
<evidence type="ECO:0000313" key="4">
    <source>
        <dbReference type="Proteomes" id="UP000823674"/>
    </source>
</evidence>
<dbReference type="PANTHER" id="PTHR31286">
    <property type="entry name" value="GLYCINE-RICH CELL WALL STRUCTURAL PROTEIN 1.8-LIKE"/>
    <property type="match status" value="1"/>
</dbReference>
<proteinExistence type="predicted"/>
<sequence length="508" mass="55735">MKEPPPLPPPPDPNPFANQPGRHMDFSASRALHRSSSLSPLLPDLPGVPLCPPASYPPVAHTTTPFSFKENGSPSNTASLPEGIEKVTGHNTLDGTTNESVTWSSVGKIPDSKAKVTISPEGRPRVKIPQAVFERGAKLHSDYIVGIFYGKPPSYGKIWGVLNFLWGKDRRVTIQHLAKNAYLFHIPSPSLRRKVLEHELWRVGDSPFFVTQWKSEFSYNPPALDRAPVWTTISGIPFDLITPEGLGFICRPLGKAVDYKPFKSVTSAEVKIIVNLTKPLPKELEVECEDGKVLVLQVTYPWLPPLCPLCNEIGHKKELCPSAPPSDPPKNKSAPKSKSEWTKVSHDKRKQDKVKETHKPPTPQVVPTPPVSVKGKEAVMEEAVSTNFSEPISLDPQPSFSHLDLPRSEEILEEVQITLNQCRVGDGSTSTTTVSNSFAALCSEEAMAEDIEHSPLAMVIHNPKAHNSSVSPNRKRLKRQRASPSPHSSPGTGGVLLLHGGYRHSTNL</sequence>
<accession>A0ABQ7L3V3</accession>